<evidence type="ECO:0000256" key="2">
    <source>
        <dbReference type="SAM" id="SignalP"/>
    </source>
</evidence>
<feature type="chain" id="PRO_5043541212" description="Folded gastrulation N-terminal domain-containing protein" evidence="2">
    <location>
        <begin position="19"/>
        <end position="456"/>
    </location>
</feature>
<gene>
    <name evidence="3" type="ORF">NQ315_012756</name>
</gene>
<dbReference type="EMBL" id="JANEYG010000528">
    <property type="protein sequence ID" value="KAJ8909506.1"/>
    <property type="molecule type" value="Genomic_DNA"/>
</dbReference>
<dbReference type="AlphaFoldDB" id="A0AAV8V6E5"/>
<dbReference type="Proteomes" id="UP001159042">
    <property type="component" value="Unassembled WGS sequence"/>
</dbReference>
<evidence type="ECO:0000313" key="3">
    <source>
        <dbReference type="EMBL" id="KAJ8909506.1"/>
    </source>
</evidence>
<evidence type="ECO:0008006" key="5">
    <source>
        <dbReference type="Google" id="ProtNLM"/>
    </source>
</evidence>
<evidence type="ECO:0000313" key="4">
    <source>
        <dbReference type="Proteomes" id="UP001159042"/>
    </source>
</evidence>
<keyword evidence="4" id="KW-1185">Reference proteome</keyword>
<reference evidence="3 4" key="1">
    <citation type="journal article" date="2023" name="Insect Mol. Biol.">
        <title>Genome sequencing provides insights into the evolution of gene families encoding plant cell wall-degrading enzymes in longhorned beetles.</title>
        <authorList>
            <person name="Shin N.R."/>
            <person name="Okamura Y."/>
            <person name="Kirsch R."/>
            <person name="Pauchet Y."/>
        </authorList>
    </citation>
    <scope>NUCLEOTIDE SEQUENCE [LARGE SCALE GENOMIC DNA]</scope>
    <source>
        <strain evidence="3">EAD_L_NR</strain>
    </source>
</reference>
<evidence type="ECO:0000256" key="1">
    <source>
        <dbReference type="SAM" id="MobiDB-lite"/>
    </source>
</evidence>
<sequence length="456" mass="51433">METCKCIIILLLYSITAAYCYPSKPLNERSPSDLTWQAWLLVDDQNQNKQQTNSDGGLRRRITPKSVFISPSFNPEALPACADGYMSDVMGRCVPIIKIAEESQYGFLIEKIKQKFDFDYDYSAEEETSTQGPLQINIPLQVNEGDEDETDVAIVISPTNAFGVSLDKRDSIDDEKKQEFFLKNLAAGTSTKQPDETTTFSESITVPYNEEVSAITEDLGSVTEPLATTEEHFATSTDSHNTKRSTNPQDTDMTTIEELPDTTTESITTSTEELSTSSVKVVARTESHTTTTPFKFPEDLETKNFKNTLVKFPDTDISFQTQIPSSVELNPSTRDVSKGAVSIQATDISASDHKVVFPGESQPEESNLDYSNGVRHLPSTTTPVSFNRRNRDKPGSMFLLPPRWSQPNFQKPLVLRFSRKHAYFDETQFKRPEFYRSVPMDDYAFLFNKHKHLTHR</sequence>
<comment type="caution">
    <text evidence="3">The sequence shown here is derived from an EMBL/GenBank/DDBJ whole genome shotgun (WGS) entry which is preliminary data.</text>
</comment>
<accession>A0AAV8V6E5</accession>
<keyword evidence="2" id="KW-0732">Signal</keyword>
<proteinExistence type="predicted"/>
<name>A0AAV8V6E5_9CUCU</name>
<feature type="signal peptide" evidence="2">
    <location>
        <begin position="1"/>
        <end position="18"/>
    </location>
</feature>
<organism evidence="3 4">
    <name type="scientific">Exocentrus adspersus</name>
    <dbReference type="NCBI Taxonomy" id="1586481"/>
    <lineage>
        <taxon>Eukaryota</taxon>
        <taxon>Metazoa</taxon>
        <taxon>Ecdysozoa</taxon>
        <taxon>Arthropoda</taxon>
        <taxon>Hexapoda</taxon>
        <taxon>Insecta</taxon>
        <taxon>Pterygota</taxon>
        <taxon>Neoptera</taxon>
        <taxon>Endopterygota</taxon>
        <taxon>Coleoptera</taxon>
        <taxon>Polyphaga</taxon>
        <taxon>Cucujiformia</taxon>
        <taxon>Chrysomeloidea</taxon>
        <taxon>Cerambycidae</taxon>
        <taxon>Lamiinae</taxon>
        <taxon>Acanthocinini</taxon>
        <taxon>Exocentrus</taxon>
    </lineage>
</organism>
<feature type="compositionally biased region" description="Polar residues" evidence="1">
    <location>
        <begin position="234"/>
        <end position="254"/>
    </location>
</feature>
<feature type="region of interest" description="Disordered" evidence="1">
    <location>
        <begin position="232"/>
        <end position="255"/>
    </location>
</feature>
<protein>
    <recommendedName>
        <fullName evidence="5">Folded gastrulation N-terminal domain-containing protein</fullName>
    </recommendedName>
</protein>